<dbReference type="Gene3D" id="3.40.50.300">
    <property type="entry name" value="P-loop containing nucleotide triphosphate hydrolases"/>
    <property type="match status" value="1"/>
</dbReference>
<dbReference type="RefSeq" id="XP_024332017.1">
    <property type="nucleotide sequence ID" value="XM_024475812.1"/>
</dbReference>
<dbReference type="GO" id="GO:0003682">
    <property type="term" value="F:chromatin binding"/>
    <property type="evidence" value="ECO:0007669"/>
    <property type="project" value="TreeGrafter"/>
</dbReference>
<protein>
    <submittedName>
        <fullName evidence="10">Helicase dna-binding protein</fullName>
    </submittedName>
</protein>
<name>A0A0F9WI63_9MICR</name>
<evidence type="ECO:0000259" key="9">
    <source>
        <dbReference type="PROSITE" id="PS51194"/>
    </source>
</evidence>
<dbReference type="GO" id="GO:0005524">
    <property type="term" value="F:ATP binding"/>
    <property type="evidence" value="ECO:0007669"/>
    <property type="project" value="UniProtKB-KW"/>
</dbReference>
<dbReference type="OMA" id="HWEREFA"/>
<dbReference type="GO" id="GO:0140658">
    <property type="term" value="F:ATP-dependent chromatin remodeler activity"/>
    <property type="evidence" value="ECO:0007669"/>
    <property type="project" value="TreeGrafter"/>
</dbReference>
<sequence>MSTSFESFESSEDVSSTSSEEQVVRRRGRPKKWEVQTVRNIHRPNNVLYDAPLGHHYVQPQGNRILHVNPLVQRGFHTSFNIQPSHMNFQSMPQMNFYQNPPPQATFNAQPKYSYVKPVQQPLYKSRKEERSTYVPEKRQKRAAAATAVASERRDIMNDDDFEPTIEYEEEDAIEKLLKYDEETDSFLVKFRYLSYLHCDYVKKSEITKTKGGAIKVKRFRPLVEPFDPDYIKVDRIIHEDFRNGKVYLVKWKKLAYELSTEEKIDDVCKCEGFEEELKKYRDRKKIRVMRHGLEWRPPRELQIKFEESPVFKGDNKLREYQLEGLNWLLNRWYHKISCIMADEMGLGKTVQSVVFVNSLFTKFNYNGPVLIVAPLSTLVHWEREFFAWTDLRVLIYHGSIQGRNMIAEYEFYLKSATNKVGLFDVMITTYEMIMAGFDHISQFNWAVGIFDEAHRLKNASSKAASTLRNVNFSHKVLLSGTPLQNNITELWSLLNFISPSEFNDSAKFLSDYKLEQAADVEKLQGLLRPLMLRRMKEDVEKTIPMKEETIIEVELTMIQKRYYRAILEKNLDFLTKGHKDSAPNLLNAMMELRKCCIHPYLIKGAEEKIIGDFVKRKKKEAVDAPVVETGDFSELSFPSNINAQKIVIANNIVTDIDEYYKILIQSSGKLVLLDKLLNKLYGHHKVLIFSQMTKCLDLLGEYLAYKKYKFERIDGGVRGDHRQAAIDRFSDANSDGFVFLLCTRAGGVGINLTAADTVIIFDSDWNPQNDLQAQARCHRIGQTNEVKIYRLVTRNTYEREMFDKAGMKLGLDRAVLQKMTFEGHKNEKVKKKDAIEMLLRKGAYGVLMETDEASKKFCEEDIDQILERRTKVIKHSDGGNVFSKASFQVDEEIDDPDFWDNLLNKKRNEENEGRVKRQMRRLARDEIFTEDQQLEISKHINLPVLGDNEIENNENQILKIFFTCLRDGITPLGLSFSGSKLVEKGEEPSVVKDVLLYFKYLIKYLIDQLPNQKIRADFSHCFEQVLDENYDPSFFEKYKDLYNKFGEKCLLRIQLLFILNSLLQTESLNVEKTRGWNQEDDKKLIDLVFKYGYGNYPEKIKNKSDDECNQRLRKIVSTLNRMKEMAEIDSINYKAIMKFGRVTELNEDNVLKFIGDRDITALKENINNILNTSKRSRSQNDAKCYERILLLDKLAEVNDFFNVRKSNVPRGWTNEKDIALREYILEKGLTNTEEEFGLSEDMAVKRCESIIKSVKEKSVEE</sequence>
<evidence type="ECO:0000313" key="11">
    <source>
        <dbReference type="Proteomes" id="UP000034350"/>
    </source>
</evidence>
<keyword evidence="4" id="KW-0378">Hydrolase</keyword>
<keyword evidence="11" id="KW-1185">Reference proteome</keyword>
<dbReference type="SMART" id="SM00298">
    <property type="entry name" value="CHROMO"/>
    <property type="match status" value="2"/>
</dbReference>
<dbReference type="VEuPathDB" id="MicrosporidiaDB:G9O61_00g008420"/>
<dbReference type="SMART" id="SM00490">
    <property type="entry name" value="HELICc"/>
    <property type="match status" value="1"/>
</dbReference>
<accession>A0A0F9WI63</accession>
<keyword evidence="3" id="KW-0547">Nucleotide-binding</keyword>
<dbReference type="EMBL" id="JPQZ01000005">
    <property type="protein sequence ID" value="KKO76275.1"/>
    <property type="molecule type" value="Genomic_DNA"/>
</dbReference>
<evidence type="ECO:0000256" key="6">
    <source>
        <dbReference type="ARBA" id="ARBA00023242"/>
    </source>
</evidence>
<evidence type="ECO:0000256" key="4">
    <source>
        <dbReference type="ARBA" id="ARBA00022801"/>
    </source>
</evidence>
<dbReference type="PROSITE" id="PS51192">
    <property type="entry name" value="HELICASE_ATP_BIND_1"/>
    <property type="match status" value="1"/>
</dbReference>
<dbReference type="GO" id="GO:0016887">
    <property type="term" value="F:ATP hydrolysis activity"/>
    <property type="evidence" value="ECO:0007669"/>
    <property type="project" value="TreeGrafter"/>
</dbReference>
<dbReference type="Pfam" id="PF00385">
    <property type="entry name" value="Chromo"/>
    <property type="match status" value="1"/>
</dbReference>
<dbReference type="InterPro" id="IPR027417">
    <property type="entry name" value="P-loop_NTPase"/>
</dbReference>
<dbReference type="PANTHER" id="PTHR45623">
    <property type="entry name" value="CHROMODOMAIN-HELICASE-DNA-BINDING PROTEIN 3-RELATED-RELATED"/>
    <property type="match status" value="1"/>
</dbReference>
<feature type="compositionally biased region" description="Low complexity" evidence="7">
    <location>
        <begin position="1"/>
        <end position="21"/>
    </location>
</feature>
<dbReference type="Gene3D" id="2.40.50.40">
    <property type="match status" value="1"/>
</dbReference>
<dbReference type="PROSITE" id="PS51194">
    <property type="entry name" value="HELICASE_CTER"/>
    <property type="match status" value="1"/>
</dbReference>
<dbReference type="GO" id="GO:0042393">
    <property type="term" value="F:histone binding"/>
    <property type="evidence" value="ECO:0007669"/>
    <property type="project" value="TreeGrafter"/>
</dbReference>
<dbReference type="VEuPathDB" id="MicrosporidiaDB:AAJ76_5000111442"/>
<comment type="subcellular location">
    <subcellularLocation>
        <location evidence="1">Nucleus</location>
    </subcellularLocation>
</comment>
<feature type="domain" description="Helicase ATP-binding" evidence="8">
    <location>
        <begin position="330"/>
        <end position="501"/>
    </location>
</feature>
<dbReference type="Pfam" id="PF00176">
    <property type="entry name" value="SNF2-rel_dom"/>
    <property type="match status" value="1"/>
</dbReference>
<evidence type="ECO:0000256" key="2">
    <source>
        <dbReference type="ARBA" id="ARBA00022737"/>
    </source>
</evidence>
<dbReference type="InterPro" id="IPR001005">
    <property type="entry name" value="SANT/Myb"/>
</dbReference>
<gene>
    <name evidence="10" type="ORF">AAJ76_5000111442</name>
</gene>
<keyword evidence="5" id="KW-0067">ATP-binding</keyword>
<evidence type="ECO:0000256" key="1">
    <source>
        <dbReference type="ARBA" id="ARBA00004123"/>
    </source>
</evidence>
<keyword evidence="10" id="KW-0238">DNA-binding</keyword>
<dbReference type="Proteomes" id="UP000034350">
    <property type="component" value="Unassembled WGS sequence"/>
</dbReference>
<dbReference type="GO" id="GO:0004386">
    <property type="term" value="F:helicase activity"/>
    <property type="evidence" value="ECO:0007669"/>
    <property type="project" value="UniProtKB-KW"/>
</dbReference>
<dbReference type="GO" id="GO:0005634">
    <property type="term" value="C:nucleus"/>
    <property type="evidence" value="ECO:0007669"/>
    <property type="project" value="UniProtKB-SubCell"/>
</dbReference>
<dbReference type="VEuPathDB" id="MicrosporidiaDB:NCER_100233"/>
<feature type="region of interest" description="Disordered" evidence="7">
    <location>
        <begin position="1"/>
        <end position="30"/>
    </location>
</feature>
<dbReference type="InterPro" id="IPR049730">
    <property type="entry name" value="SNF2/RAD54-like_C"/>
</dbReference>
<dbReference type="SMART" id="SM00487">
    <property type="entry name" value="DEXDc"/>
    <property type="match status" value="1"/>
</dbReference>
<dbReference type="GO" id="GO:0010468">
    <property type="term" value="P:regulation of gene expression"/>
    <property type="evidence" value="ECO:0007669"/>
    <property type="project" value="TreeGrafter"/>
</dbReference>
<dbReference type="InterPro" id="IPR000953">
    <property type="entry name" value="Chromo/chromo_shadow_dom"/>
</dbReference>
<organism evidence="10 11">
    <name type="scientific">Vairimorpha ceranae</name>
    <dbReference type="NCBI Taxonomy" id="40302"/>
    <lineage>
        <taxon>Eukaryota</taxon>
        <taxon>Fungi</taxon>
        <taxon>Fungi incertae sedis</taxon>
        <taxon>Microsporidia</taxon>
        <taxon>Nosematidae</taxon>
        <taxon>Vairimorpha</taxon>
    </lineage>
</organism>
<dbReference type="InterPro" id="IPR016197">
    <property type="entry name" value="Chromo-like_dom_sf"/>
</dbReference>
<evidence type="ECO:0000313" key="10">
    <source>
        <dbReference type="EMBL" id="KKO76275.1"/>
    </source>
</evidence>
<keyword evidence="6" id="KW-0539">Nucleus</keyword>
<keyword evidence="2" id="KW-0677">Repeat</keyword>
<dbReference type="PANTHER" id="PTHR45623:SF11">
    <property type="entry name" value="KISMET, ISOFORM C"/>
    <property type="match status" value="1"/>
</dbReference>
<dbReference type="SUPFAM" id="SSF52540">
    <property type="entry name" value="P-loop containing nucleoside triphosphate hydrolases"/>
    <property type="match status" value="2"/>
</dbReference>
<dbReference type="GO" id="GO:0003677">
    <property type="term" value="F:DNA binding"/>
    <property type="evidence" value="ECO:0007669"/>
    <property type="project" value="UniProtKB-KW"/>
</dbReference>
<feature type="domain" description="Helicase C-terminal" evidence="9">
    <location>
        <begin position="673"/>
        <end position="823"/>
    </location>
</feature>
<evidence type="ECO:0000259" key="8">
    <source>
        <dbReference type="PROSITE" id="PS51192"/>
    </source>
</evidence>
<evidence type="ECO:0000256" key="7">
    <source>
        <dbReference type="SAM" id="MobiDB-lite"/>
    </source>
</evidence>
<dbReference type="InterPro" id="IPR023780">
    <property type="entry name" value="Chromo_domain"/>
</dbReference>
<evidence type="ECO:0000256" key="5">
    <source>
        <dbReference type="ARBA" id="ARBA00022840"/>
    </source>
</evidence>
<comment type="caution">
    <text evidence="10">The sequence shown here is derived from an EMBL/GenBank/DDBJ whole genome shotgun (WGS) entry which is preliminary data.</text>
</comment>
<evidence type="ECO:0000256" key="3">
    <source>
        <dbReference type="ARBA" id="ARBA00022741"/>
    </source>
</evidence>
<dbReference type="OrthoDB" id="5857104at2759"/>
<dbReference type="CDD" id="cd18793">
    <property type="entry name" value="SF2_C_SNF"/>
    <property type="match status" value="1"/>
</dbReference>
<dbReference type="GeneID" id="36320759"/>
<reference evidence="10 11" key="1">
    <citation type="journal article" date="2015" name="Environ. Microbiol.">
        <title>Genome analyses suggest the presence of polyploidy and recent human-driven expansions in eight global populations of the honeybee pathogen Nosema ceranae.</title>
        <authorList>
            <person name="Pelin A."/>
            <person name="Selman M."/>
            <person name="Aris-Brosou S."/>
            <person name="Farinelli L."/>
            <person name="Corradi N."/>
        </authorList>
    </citation>
    <scope>NUCLEOTIDE SEQUENCE [LARGE SCALE GENOMIC DNA]</scope>
    <source>
        <strain evidence="10 11">PA08 1199</strain>
    </source>
</reference>
<dbReference type="AlphaFoldDB" id="A0A0F9WI63"/>
<dbReference type="CDD" id="cd00167">
    <property type="entry name" value="SANT"/>
    <property type="match status" value="1"/>
</dbReference>
<dbReference type="Gene3D" id="1.10.10.60">
    <property type="entry name" value="Homeodomain-like"/>
    <property type="match status" value="1"/>
</dbReference>
<keyword evidence="10" id="KW-0347">Helicase</keyword>
<dbReference type="InterPro" id="IPR038718">
    <property type="entry name" value="SNF2-like_sf"/>
</dbReference>
<proteinExistence type="predicted"/>
<dbReference type="InterPro" id="IPR014001">
    <property type="entry name" value="Helicase_ATP-bd"/>
</dbReference>
<dbReference type="SUPFAM" id="SSF54160">
    <property type="entry name" value="Chromo domain-like"/>
    <property type="match status" value="1"/>
</dbReference>
<dbReference type="Pfam" id="PF00271">
    <property type="entry name" value="Helicase_C"/>
    <property type="match status" value="1"/>
</dbReference>
<dbReference type="InterPro" id="IPR000330">
    <property type="entry name" value="SNF2_N"/>
</dbReference>
<dbReference type="Gene3D" id="3.40.50.10810">
    <property type="entry name" value="Tandem AAA-ATPase domain"/>
    <property type="match status" value="1"/>
</dbReference>
<dbReference type="InterPro" id="IPR001650">
    <property type="entry name" value="Helicase_C-like"/>
</dbReference>
<dbReference type="GO" id="GO:0000785">
    <property type="term" value="C:chromatin"/>
    <property type="evidence" value="ECO:0007669"/>
    <property type="project" value="TreeGrafter"/>
</dbReference>